<dbReference type="PROSITE" id="PS51384">
    <property type="entry name" value="FAD_FR"/>
    <property type="match status" value="1"/>
</dbReference>
<protein>
    <submittedName>
        <fullName evidence="10">Vanillate monooxygenase</fullName>
        <ecNumber evidence="10">1.14.13.82</ecNumber>
    </submittedName>
</protein>
<dbReference type="InterPro" id="IPR017938">
    <property type="entry name" value="Riboflavin_synthase-like_b-brl"/>
</dbReference>
<dbReference type="Gene3D" id="3.10.20.30">
    <property type="match status" value="1"/>
</dbReference>
<dbReference type="InterPro" id="IPR006058">
    <property type="entry name" value="2Fe2S_fd_BS"/>
</dbReference>
<dbReference type="InterPro" id="IPR001041">
    <property type="entry name" value="2Fe-2S_ferredoxin-type"/>
</dbReference>
<feature type="domain" description="2Fe-2S ferredoxin-type" evidence="8">
    <location>
        <begin position="271"/>
        <end position="354"/>
    </location>
</feature>
<evidence type="ECO:0000256" key="7">
    <source>
        <dbReference type="ARBA" id="ARBA00023014"/>
    </source>
</evidence>
<keyword evidence="3" id="KW-0001">2Fe-2S</keyword>
<keyword evidence="2" id="KW-0285">Flavoprotein</keyword>
<dbReference type="EMBL" id="CP017839">
    <property type="protein sequence ID" value="APA97029.1"/>
    <property type="molecule type" value="Genomic_DNA"/>
</dbReference>
<dbReference type="KEGG" id="nsr:NS506_02971"/>
<dbReference type="CDD" id="cd00207">
    <property type="entry name" value="fer2"/>
    <property type="match status" value="1"/>
</dbReference>
<dbReference type="AlphaFoldDB" id="A0ABC8AS00"/>
<evidence type="ECO:0000256" key="3">
    <source>
        <dbReference type="ARBA" id="ARBA00022714"/>
    </source>
</evidence>
<dbReference type="InterPro" id="IPR012675">
    <property type="entry name" value="Beta-grasp_dom_sf"/>
</dbReference>
<dbReference type="SUPFAM" id="SSF63380">
    <property type="entry name" value="Riboflavin synthase domain-like"/>
    <property type="match status" value="1"/>
</dbReference>
<dbReference type="Gene3D" id="3.40.50.80">
    <property type="entry name" value="Nucleotide-binding domain of ferredoxin-NADP reductase (FNR) module"/>
    <property type="match status" value="1"/>
</dbReference>
<keyword evidence="10" id="KW-0503">Monooxygenase</keyword>
<dbReference type="PANTHER" id="PTHR47354:SF1">
    <property type="entry name" value="CARNITINE MONOOXYGENASE REDUCTASE SUBUNIT"/>
    <property type="match status" value="1"/>
</dbReference>
<dbReference type="Gene3D" id="2.40.30.10">
    <property type="entry name" value="Translation factors"/>
    <property type="match status" value="1"/>
</dbReference>
<evidence type="ECO:0000256" key="6">
    <source>
        <dbReference type="ARBA" id="ARBA00023004"/>
    </source>
</evidence>
<evidence type="ECO:0000256" key="1">
    <source>
        <dbReference type="ARBA" id="ARBA00001974"/>
    </source>
</evidence>
<dbReference type="PROSITE" id="PS00197">
    <property type="entry name" value="2FE2S_FER_1"/>
    <property type="match status" value="1"/>
</dbReference>
<dbReference type="GO" id="GO:0051537">
    <property type="term" value="F:2 iron, 2 sulfur cluster binding"/>
    <property type="evidence" value="ECO:0007669"/>
    <property type="project" value="UniProtKB-KW"/>
</dbReference>
<dbReference type="EC" id="1.14.13.82" evidence="10"/>
<evidence type="ECO:0000313" key="11">
    <source>
        <dbReference type="Proteomes" id="UP000180166"/>
    </source>
</evidence>
<evidence type="ECO:0000259" key="9">
    <source>
        <dbReference type="PROSITE" id="PS51384"/>
    </source>
</evidence>
<dbReference type="GO" id="GO:0018489">
    <property type="term" value="F:vanillate monooxygenase activity"/>
    <property type="evidence" value="ECO:0007669"/>
    <property type="project" value="UniProtKB-EC"/>
</dbReference>
<dbReference type="InterPro" id="IPR036010">
    <property type="entry name" value="2Fe-2S_ferredoxin-like_sf"/>
</dbReference>
<dbReference type="InterPro" id="IPR050415">
    <property type="entry name" value="MRET"/>
</dbReference>
<dbReference type="PRINTS" id="PR00409">
    <property type="entry name" value="PHDIOXRDTASE"/>
</dbReference>
<proteinExistence type="predicted"/>
<dbReference type="InterPro" id="IPR017927">
    <property type="entry name" value="FAD-bd_FR_type"/>
</dbReference>
<accession>A0ABC8AS00</accession>
<gene>
    <name evidence="10" type="ORF">NS506_02971</name>
</gene>
<keyword evidence="6" id="KW-0408">Iron</keyword>
<reference evidence="10 11" key="1">
    <citation type="submission" date="2016-10" db="EMBL/GenBank/DDBJ databases">
        <title>Genome sequence of Nocardia seriolae strain EM150506, isolated from Anguila japonica.</title>
        <authorList>
            <person name="Han H.-J."/>
        </authorList>
    </citation>
    <scope>NUCLEOTIDE SEQUENCE [LARGE SCALE GENOMIC DNA]</scope>
    <source>
        <strain evidence="10 11">EM150506</strain>
    </source>
</reference>
<name>A0ABC8AS00_9NOCA</name>
<dbReference type="Pfam" id="PF00111">
    <property type="entry name" value="Fer2"/>
    <property type="match status" value="1"/>
</dbReference>
<dbReference type="GO" id="GO:0046872">
    <property type="term" value="F:metal ion binding"/>
    <property type="evidence" value="ECO:0007669"/>
    <property type="project" value="UniProtKB-KW"/>
</dbReference>
<feature type="domain" description="FAD-binding FR-type" evidence="9">
    <location>
        <begin position="52"/>
        <end position="155"/>
    </location>
</feature>
<dbReference type="InterPro" id="IPR039261">
    <property type="entry name" value="FNR_nucleotide-bd"/>
</dbReference>
<evidence type="ECO:0000259" key="8">
    <source>
        <dbReference type="PROSITE" id="PS51085"/>
    </source>
</evidence>
<dbReference type="RefSeq" id="WP_071343866.1">
    <property type="nucleotide sequence ID" value="NZ_CP017839.1"/>
</dbReference>
<dbReference type="PROSITE" id="PS51085">
    <property type="entry name" value="2FE2S_FER_2"/>
    <property type="match status" value="1"/>
</dbReference>
<organism evidence="10 11">
    <name type="scientific">Nocardia seriolae</name>
    <dbReference type="NCBI Taxonomy" id="37332"/>
    <lineage>
        <taxon>Bacteria</taxon>
        <taxon>Bacillati</taxon>
        <taxon>Actinomycetota</taxon>
        <taxon>Actinomycetes</taxon>
        <taxon>Mycobacteriales</taxon>
        <taxon>Nocardiaceae</taxon>
        <taxon>Nocardia</taxon>
    </lineage>
</organism>
<dbReference type="Proteomes" id="UP000180166">
    <property type="component" value="Chromosome"/>
</dbReference>
<comment type="cofactor">
    <cofactor evidence="1">
        <name>FAD</name>
        <dbReference type="ChEBI" id="CHEBI:57692"/>
    </cofactor>
</comment>
<keyword evidence="4" id="KW-0479">Metal-binding</keyword>
<evidence type="ECO:0000256" key="2">
    <source>
        <dbReference type="ARBA" id="ARBA00022630"/>
    </source>
</evidence>
<keyword evidence="5 10" id="KW-0560">Oxidoreductase</keyword>
<dbReference type="PANTHER" id="PTHR47354">
    <property type="entry name" value="NADH OXIDOREDUCTASE HCR"/>
    <property type="match status" value="1"/>
</dbReference>
<keyword evidence="7" id="KW-0411">Iron-sulfur</keyword>
<evidence type="ECO:0000256" key="4">
    <source>
        <dbReference type="ARBA" id="ARBA00022723"/>
    </source>
</evidence>
<dbReference type="SUPFAM" id="SSF54292">
    <property type="entry name" value="2Fe-2S ferredoxin-like"/>
    <property type="match status" value="1"/>
</dbReference>
<dbReference type="CDD" id="cd06185">
    <property type="entry name" value="PDR_like"/>
    <property type="match status" value="1"/>
</dbReference>
<evidence type="ECO:0000313" key="10">
    <source>
        <dbReference type="EMBL" id="APA97029.1"/>
    </source>
</evidence>
<evidence type="ECO:0000256" key="5">
    <source>
        <dbReference type="ARBA" id="ARBA00023002"/>
    </source>
</evidence>
<sequence length="354" mass="37943">MSAWNVAHPAGAAGAQPLGLRVLGGAMDAYKRVFVAGVAAPLLSPPNPVRRSGFELATVVEKLERPVADVLVVTLRAAEGRELPSWRPGAHVDVFLPSGRQRQYSLCGDPADRRRYRIAVRLMPDGEGGSQEVHEVLWAGDRVRIRGPRNAFTLVDAPSYLFLAGGIGITPILPMVRAAGPRGRLVYAGRSRASMPFLDELPEADIRPDDEFGAPDVAALIARAEPGAAVYVCGPPAMLAAAQRCRFELDPTGSLHTERFSAQPVVDGRAFDLTLARSGRTVRVGAEETALAAVRRVLPEVNYSCRQGFCGTCKVGVRAGEVDHRDRLLTAAERADRMLLCVSRAAGDALVLDL</sequence>
<dbReference type="SUPFAM" id="SSF52343">
    <property type="entry name" value="Ferredoxin reductase-like, C-terminal NADP-linked domain"/>
    <property type="match status" value="1"/>
</dbReference>